<dbReference type="SUPFAM" id="SSF55658">
    <property type="entry name" value="L9 N-domain-like"/>
    <property type="match status" value="1"/>
</dbReference>
<feature type="domain" description="Ribonuclease H1 N-terminal" evidence="2">
    <location>
        <begin position="136"/>
        <end position="167"/>
    </location>
</feature>
<organism evidence="3 4">
    <name type="scientific">Armillaria solidipes</name>
    <dbReference type="NCBI Taxonomy" id="1076256"/>
    <lineage>
        <taxon>Eukaryota</taxon>
        <taxon>Fungi</taxon>
        <taxon>Dikarya</taxon>
        <taxon>Basidiomycota</taxon>
        <taxon>Agaricomycotina</taxon>
        <taxon>Agaricomycetes</taxon>
        <taxon>Agaricomycetidae</taxon>
        <taxon>Agaricales</taxon>
        <taxon>Marasmiineae</taxon>
        <taxon>Physalacriaceae</taxon>
        <taxon>Armillaria</taxon>
    </lineage>
</organism>
<protein>
    <recommendedName>
        <fullName evidence="2">Ribonuclease H1 N-terminal domain-containing protein</fullName>
    </recommendedName>
</protein>
<dbReference type="STRING" id="1076256.A0A2H3B1J0"/>
<keyword evidence="4" id="KW-1185">Reference proteome</keyword>
<name>A0A2H3B1J0_9AGAR</name>
<dbReference type="Proteomes" id="UP000218334">
    <property type="component" value="Unassembled WGS sequence"/>
</dbReference>
<evidence type="ECO:0000259" key="2">
    <source>
        <dbReference type="Pfam" id="PF01693"/>
    </source>
</evidence>
<proteinExistence type="predicted"/>
<gene>
    <name evidence="3" type="ORF">ARMSODRAFT_1024546</name>
</gene>
<dbReference type="EMBL" id="KZ293463">
    <property type="protein sequence ID" value="PBK62774.1"/>
    <property type="molecule type" value="Genomic_DNA"/>
</dbReference>
<feature type="region of interest" description="Disordered" evidence="1">
    <location>
        <begin position="70"/>
        <end position="127"/>
    </location>
</feature>
<evidence type="ECO:0000256" key="1">
    <source>
        <dbReference type="SAM" id="MobiDB-lite"/>
    </source>
</evidence>
<feature type="compositionally biased region" description="Polar residues" evidence="1">
    <location>
        <begin position="70"/>
        <end position="88"/>
    </location>
</feature>
<dbReference type="AlphaFoldDB" id="A0A2H3B1J0"/>
<reference evidence="4" key="1">
    <citation type="journal article" date="2017" name="Nat. Ecol. Evol.">
        <title>Genome expansion and lineage-specific genetic innovations in the forest pathogenic fungi Armillaria.</title>
        <authorList>
            <person name="Sipos G."/>
            <person name="Prasanna A.N."/>
            <person name="Walter M.C."/>
            <person name="O'Connor E."/>
            <person name="Balint B."/>
            <person name="Krizsan K."/>
            <person name="Kiss B."/>
            <person name="Hess J."/>
            <person name="Varga T."/>
            <person name="Slot J."/>
            <person name="Riley R."/>
            <person name="Boka B."/>
            <person name="Rigling D."/>
            <person name="Barry K."/>
            <person name="Lee J."/>
            <person name="Mihaltcheva S."/>
            <person name="LaButti K."/>
            <person name="Lipzen A."/>
            <person name="Waldron R."/>
            <person name="Moloney N.M."/>
            <person name="Sperisen C."/>
            <person name="Kredics L."/>
            <person name="Vagvoelgyi C."/>
            <person name="Patrignani A."/>
            <person name="Fitzpatrick D."/>
            <person name="Nagy I."/>
            <person name="Doyle S."/>
            <person name="Anderson J.B."/>
            <person name="Grigoriev I.V."/>
            <person name="Gueldener U."/>
            <person name="Muensterkoetter M."/>
            <person name="Nagy L.G."/>
        </authorList>
    </citation>
    <scope>NUCLEOTIDE SEQUENCE [LARGE SCALE GENOMIC DNA]</scope>
    <source>
        <strain evidence="4">28-4</strain>
    </source>
</reference>
<accession>A0A2H3B1J0</accession>
<evidence type="ECO:0000313" key="4">
    <source>
        <dbReference type="Proteomes" id="UP000218334"/>
    </source>
</evidence>
<dbReference type="Gene3D" id="3.40.970.10">
    <property type="entry name" value="Ribonuclease H1, N-terminal domain"/>
    <property type="match status" value="1"/>
</dbReference>
<sequence length="192" mass="19363">MSQINVEQVTALLAALGLSSTSGENAALHDTHGNASAESIQGPLHSFYCYNCAFPNAIPTLVAIANRQSNTSQSGNTDSTAPATQTHGNPPAPAPTPNNAVPAAVPQSMAAQGAPTASAAGPSVAATTTTGPDGPWYIVSKGRAVGVFRGWQNVTPLVTGISRACYFCCPTQAATQAAFNEAIIGGSVEVLP</sequence>
<dbReference type="InterPro" id="IPR011320">
    <property type="entry name" value="RNase_H1_N"/>
</dbReference>
<dbReference type="InterPro" id="IPR009027">
    <property type="entry name" value="Ribosomal_bL9/RNase_H1_N"/>
</dbReference>
<dbReference type="Pfam" id="PF01693">
    <property type="entry name" value="Cauli_VI"/>
    <property type="match status" value="1"/>
</dbReference>
<feature type="compositionally biased region" description="Low complexity" evidence="1">
    <location>
        <begin position="97"/>
        <end position="127"/>
    </location>
</feature>
<dbReference type="InterPro" id="IPR037056">
    <property type="entry name" value="RNase_H1_N_sf"/>
</dbReference>
<evidence type="ECO:0000313" key="3">
    <source>
        <dbReference type="EMBL" id="PBK62774.1"/>
    </source>
</evidence>